<dbReference type="PROSITE" id="PS00486">
    <property type="entry name" value="DNA_MISMATCH_REPAIR_2"/>
    <property type="match status" value="1"/>
</dbReference>
<dbReference type="InterPro" id="IPR045076">
    <property type="entry name" value="MutS"/>
</dbReference>
<dbReference type="InterPro" id="IPR007861">
    <property type="entry name" value="DNA_mismatch_repair_MutS_clamp"/>
</dbReference>
<feature type="transmembrane region" description="Helical" evidence="12">
    <location>
        <begin position="1395"/>
        <end position="1420"/>
    </location>
</feature>
<dbReference type="Proteomes" id="UP001610335">
    <property type="component" value="Unassembled WGS sequence"/>
</dbReference>
<protein>
    <recommendedName>
        <fullName evidence="2">DNA mismatch repair protein MSH3</fullName>
    </recommendedName>
    <alternativeName>
        <fullName evidence="3">DNA mismatch repair protein msh3</fullName>
    </alternativeName>
</protein>
<dbReference type="Pfam" id="PF05192">
    <property type="entry name" value="MutS_III"/>
    <property type="match status" value="1"/>
</dbReference>
<dbReference type="Pfam" id="PF05188">
    <property type="entry name" value="MutS_II"/>
    <property type="match status" value="1"/>
</dbReference>
<evidence type="ECO:0000256" key="2">
    <source>
        <dbReference type="ARBA" id="ARBA00019000"/>
    </source>
</evidence>
<keyword evidence="8" id="KW-0539">Nucleus</keyword>
<feature type="domain" description="DNA mismatch repair proteins mutS family" evidence="13">
    <location>
        <begin position="738"/>
        <end position="754"/>
    </location>
</feature>
<dbReference type="PANTHER" id="PTHR11361">
    <property type="entry name" value="DNA MISMATCH REPAIR PROTEIN MUTS FAMILY MEMBER"/>
    <property type="match status" value="1"/>
</dbReference>
<evidence type="ECO:0000256" key="7">
    <source>
        <dbReference type="ARBA" id="ARBA00023125"/>
    </source>
</evidence>
<feature type="transmembrane region" description="Helical" evidence="12">
    <location>
        <begin position="1353"/>
        <end position="1374"/>
    </location>
</feature>
<accession>A0ABR4IGW4</accession>
<evidence type="ECO:0000256" key="5">
    <source>
        <dbReference type="ARBA" id="ARBA00022763"/>
    </source>
</evidence>
<keyword evidence="4" id="KW-0547">Nucleotide-binding</keyword>
<dbReference type="Gene3D" id="1.10.1420.10">
    <property type="match status" value="2"/>
</dbReference>
<keyword evidence="6" id="KW-0067">ATP-binding</keyword>
<dbReference type="Pfam" id="PF01624">
    <property type="entry name" value="MutS_I"/>
    <property type="match status" value="1"/>
</dbReference>
<dbReference type="SUPFAM" id="SSF48334">
    <property type="entry name" value="DNA repair protein MutS, domain III"/>
    <property type="match status" value="1"/>
</dbReference>
<dbReference type="Gene3D" id="3.40.1170.10">
    <property type="entry name" value="DNA repair protein MutS, domain I"/>
    <property type="match status" value="1"/>
</dbReference>
<dbReference type="Pfam" id="PF05024">
    <property type="entry name" value="Gpi1"/>
    <property type="match status" value="1"/>
</dbReference>
<dbReference type="Pfam" id="PF00488">
    <property type="entry name" value="MutS_V"/>
    <property type="match status" value="1"/>
</dbReference>
<dbReference type="InterPro" id="IPR016151">
    <property type="entry name" value="DNA_mismatch_repair_MutS_N"/>
</dbReference>
<evidence type="ECO:0000259" key="13">
    <source>
        <dbReference type="PROSITE" id="PS00486"/>
    </source>
</evidence>
<dbReference type="Gene3D" id="3.30.420.110">
    <property type="entry name" value="MutS, connector domain"/>
    <property type="match status" value="1"/>
</dbReference>
<evidence type="ECO:0000313" key="15">
    <source>
        <dbReference type="Proteomes" id="UP001610335"/>
    </source>
</evidence>
<evidence type="ECO:0000256" key="6">
    <source>
        <dbReference type="ARBA" id="ARBA00022840"/>
    </source>
</evidence>
<keyword evidence="7" id="KW-0238">DNA-binding</keyword>
<feature type="transmembrane region" description="Helical" evidence="12">
    <location>
        <begin position="1293"/>
        <end position="1311"/>
    </location>
</feature>
<sequence>MSSRPDLRVDDEVGFIRFYRTLASESSSSSTDTPIRIFDRGDWYSAHGAEAEFIARTVYKTTSVLRNLGRSETGGLPSVTMSVTVFRNFLREALFRLNRRVEIWGSMGSGSGMGKGAWKRVKSASPGNLQDVEEELGSMGMGGAVTAPIIMSVRISARAGEGGGGGGRSVGVCFADASVRELGVSEFLDNDVYSNFESLVIQLGVKECLVVMDVNRKDVELGKIRAIADNCGIAISERPVAEFGVRDIEQDLTRLLRDERGAGTLPATELKLAMGAAAALIRYLGVMSDPTNFGQYQLYQHDLAQFMKLDAAALRALNLMPGPRDGSKSMSLFGLLNHCKTPVGSRLLAQWLKQPLMDLGEIEKRQQLVEAFVVSTELRQTMQEEHLRSIPDLYRLAKRFQRKQANLEDVVRVYQVAIRLPGFVNSLENVMDEEYQTPLEAEYTAKLRSHSNSLARLEEMVETTVDLDALENHEFIIKPEFDDSLRVIRKKLDKLRHDMYLEHKGVARDLDQEMDKKLFLENHRMHGWCFRLTRNEAGCIRNKKGYQECSTQKNGVYFTTSTMQALRREHDQLSSNYNRTQTGLVSEVVNVAASYCPVLEQLAGVLAHLDVIVSFAHASMHAPTGYTRPKIHPRGTGSTVLKEARHPCMEMQDDISFITNDVSLIRDESSFLTITGPNMGGKSTYIRCFVPCSEAELTIFDCILARVGASDSQLKGVSTFMAEMLETSNILKSATSESLIIIDELGRGTSTYDGFGLAWAISEHIVTEIRCFGLFATHFHELTALADRYPKSVKNLHVVAFIGDGTTTKEEDEDSKKPQQQKVTLLYRVEPGICDQSFGIHVAELVRFPEKVVNMARQKAGELEDFTSADPSGKTSSSSSSAIEKYSQDEVEEGSALLKAMLVKWKDAIENPGKELSAEEKRSIMRDLVKADPNLQANRVFQGIQALIMSDGLLRVFWPYDLPRSSSPGVIVGWRNSELDLFVLAVLEDVEPRNVDNALRAGILFRNSPHPVPRIFSLCGRSSMHVLGSTNSRDPPTAFNPSHLIVTTRPPGKIPRIYCPRETNLSIQVIMFHRPDPTRMEYMSLNPISLALEDKVLAADRSDAAPDKVEAVEGIEKARVQKLVEKLKLHTVVKHSASHKELALPFIVTQVNCAYEMGKLIEKNSSLIGIRVKRSMSVSERVVESATTLWGLFMLGVSYVFWQWIWPVVTRVFVIGLVFHRAIADVVLQVLEWRARPDAAALKDISATAQQVDIRLQQFCYWPTQYIKLRQRKDDWESVTTYHAHYIRFYNSLWLVANDVIIGIALGSYIIDNANWVAYQINFVLSGWTVEGLQRTISWLMDWPAGLKLNNELAAFLGDLFLWLTIIHSLFHLFRGKKRNVLRNRIDSCDYDLDQLLLGTILFTVLFFLLPTVIVFYLAFTSARMLIISLKAALDTWLAFLNHFPLFALMLRVKDSRRLPGGIRFELRQENSNNTLDSTVHYIHLESIPLTLRAMFDQYFQLGHRLRKHYLSPRVIFCIFTGRFVPPIHRRNLYSMQYSMLPDVRPSLAQVWSELTQPTRKAGGGGGGSTSGIGAGSNGLLKVSGFGEGRRRGYR</sequence>
<organism evidence="14 15">
    <name type="scientific">Aspergillus cavernicola</name>
    <dbReference type="NCBI Taxonomy" id="176166"/>
    <lineage>
        <taxon>Eukaryota</taxon>
        <taxon>Fungi</taxon>
        <taxon>Dikarya</taxon>
        <taxon>Ascomycota</taxon>
        <taxon>Pezizomycotina</taxon>
        <taxon>Eurotiomycetes</taxon>
        <taxon>Eurotiomycetidae</taxon>
        <taxon>Eurotiales</taxon>
        <taxon>Aspergillaceae</taxon>
        <taxon>Aspergillus</taxon>
        <taxon>Aspergillus subgen. Nidulantes</taxon>
    </lineage>
</organism>
<evidence type="ECO:0000256" key="11">
    <source>
        <dbReference type="SAM" id="MobiDB-lite"/>
    </source>
</evidence>
<dbReference type="PANTHER" id="PTHR11361:SF35">
    <property type="entry name" value="DNA MISMATCH REPAIR PROTEIN MSH2"/>
    <property type="match status" value="1"/>
</dbReference>
<evidence type="ECO:0000256" key="12">
    <source>
        <dbReference type="SAM" id="Phobius"/>
    </source>
</evidence>
<evidence type="ECO:0000256" key="9">
    <source>
        <dbReference type="ARBA" id="ARBA00025373"/>
    </source>
</evidence>
<evidence type="ECO:0000256" key="3">
    <source>
        <dbReference type="ARBA" id="ARBA00022151"/>
    </source>
</evidence>
<dbReference type="InterPro" id="IPR007860">
    <property type="entry name" value="DNA_mmatch_repair_MutS_con_dom"/>
</dbReference>
<comment type="subunit">
    <text evidence="10">Heterodimer consisting of MSH2-MSH3 (MutS beta). Forms a ternary complex with MutL alpha (MLH1-PMS1).</text>
</comment>
<comment type="caution">
    <text evidence="14">The sequence shown here is derived from an EMBL/GenBank/DDBJ whole genome shotgun (WGS) entry which is preliminary data.</text>
</comment>
<keyword evidence="12" id="KW-0812">Transmembrane</keyword>
<reference evidence="14 15" key="1">
    <citation type="submission" date="2024-07" db="EMBL/GenBank/DDBJ databases">
        <title>Section-level genome sequencing and comparative genomics of Aspergillus sections Usti and Cavernicolus.</title>
        <authorList>
            <consortium name="Lawrence Berkeley National Laboratory"/>
            <person name="Nybo J.L."/>
            <person name="Vesth T.C."/>
            <person name="Theobald S."/>
            <person name="Frisvad J.C."/>
            <person name="Larsen T.O."/>
            <person name="Kjaerboelling I."/>
            <person name="Rothschild-Mancinelli K."/>
            <person name="Lyhne E.K."/>
            <person name="Kogle M.E."/>
            <person name="Barry K."/>
            <person name="Clum A."/>
            <person name="Na H."/>
            <person name="Ledsgaard L."/>
            <person name="Lin J."/>
            <person name="Lipzen A."/>
            <person name="Kuo A."/>
            <person name="Riley R."/>
            <person name="Mondo S."/>
            <person name="LaButti K."/>
            <person name="Haridas S."/>
            <person name="Pangalinan J."/>
            <person name="Salamov A.A."/>
            <person name="Simmons B.A."/>
            <person name="Magnuson J.K."/>
            <person name="Chen J."/>
            <person name="Drula E."/>
            <person name="Henrissat B."/>
            <person name="Wiebenga A."/>
            <person name="Lubbers R.J."/>
            <person name="Gomes A.C."/>
            <person name="Makela M.R."/>
            <person name="Stajich J."/>
            <person name="Grigoriev I.V."/>
            <person name="Mortensen U.H."/>
            <person name="De vries R.P."/>
            <person name="Baker S.E."/>
            <person name="Andersen M.R."/>
        </authorList>
    </citation>
    <scope>NUCLEOTIDE SEQUENCE [LARGE SCALE GENOMIC DNA]</scope>
    <source>
        <strain evidence="14 15">CBS 600.67</strain>
    </source>
</reference>
<dbReference type="Pfam" id="PF05190">
    <property type="entry name" value="MutS_IV"/>
    <property type="match status" value="1"/>
</dbReference>
<evidence type="ECO:0000256" key="4">
    <source>
        <dbReference type="ARBA" id="ARBA00022741"/>
    </source>
</evidence>
<evidence type="ECO:0000256" key="1">
    <source>
        <dbReference type="ARBA" id="ARBA00004123"/>
    </source>
</evidence>
<dbReference type="EMBL" id="JBFXLS010000027">
    <property type="protein sequence ID" value="KAL2826976.1"/>
    <property type="molecule type" value="Genomic_DNA"/>
</dbReference>
<evidence type="ECO:0000313" key="14">
    <source>
        <dbReference type="EMBL" id="KAL2826976.1"/>
    </source>
</evidence>
<dbReference type="SMART" id="SM00533">
    <property type="entry name" value="MUTSd"/>
    <property type="match status" value="1"/>
</dbReference>
<dbReference type="InterPro" id="IPR036187">
    <property type="entry name" value="DNA_mismatch_repair_MutS_sf"/>
</dbReference>
<dbReference type="SMART" id="SM00534">
    <property type="entry name" value="MUTSac"/>
    <property type="match status" value="1"/>
</dbReference>
<dbReference type="Gene3D" id="3.40.50.300">
    <property type="entry name" value="P-loop containing nucleotide triphosphate hydrolases"/>
    <property type="match status" value="1"/>
</dbReference>
<gene>
    <name evidence="14" type="ORF">BDW59DRAFT_179242</name>
</gene>
<proteinExistence type="predicted"/>
<keyword evidence="12" id="KW-1133">Transmembrane helix</keyword>
<evidence type="ECO:0000256" key="10">
    <source>
        <dbReference type="ARBA" id="ARBA00025902"/>
    </source>
</evidence>
<feature type="region of interest" description="Disordered" evidence="11">
    <location>
        <begin position="864"/>
        <end position="886"/>
    </location>
</feature>
<keyword evidence="5" id="KW-0227">DNA damage</keyword>
<dbReference type="InterPro" id="IPR007696">
    <property type="entry name" value="DNA_mismatch_repair_MutS_core"/>
</dbReference>
<name>A0ABR4IGW4_9EURO</name>
<dbReference type="SUPFAM" id="SSF52540">
    <property type="entry name" value="P-loop containing nucleoside triphosphate hydrolases"/>
    <property type="match status" value="1"/>
</dbReference>
<dbReference type="InterPro" id="IPR007720">
    <property type="entry name" value="PigQ/GPI1"/>
</dbReference>
<dbReference type="InterPro" id="IPR007695">
    <property type="entry name" value="DNA_mismatch_repair_MutS-lik_N"/>
</dbReference>
<keyword evidence="12" id="KW-0472">Membrane</keyword>
<evidence type="ECO:0000256" key="8">
    <source>
        <dbReference type="ARBA" id="ARBA00023242"/>
    </source>
</evidence>
<feature type="transmembrane region" description="Helical" evidence="12">
    <location>
        <begin position="1208"/>
        <end position="1228"/>
    </location>
</feature>
<dbReference type="InterPro" id="IPR000432">
    <property type="entry name" value="DNA_mismatch_repair_MutS_C"/>
</dbReference>
<dbReference type="InterPro" id="IPR027417">
    <property type="entry name" value="P-loop_NTPase"/>
</dbReference>
<dbReference type="InterPro" id="IPR036678">
    <property type="entry name" value="MutS_con_dom_sf"/>
</dbReference>
<comment type="function">
    <text evidence="9">Component of the post-replicative DNA mismatch repair system (MMR). Heterodimerizes with MSH2 to form MutS beta, which binds to DNA mismatches thereby initiating DNA repair. MSH3 provides substrate-binding and substrate specificity to the complex. When bound, the MutS beta heterodimer bends the DNA helix and shields approximately 20 base pairs. Acts mainly to repair insertion-deletion loops (IDLs) from 2 to 13 nucleotides in size, but can also repair base-base and single insertion-deletion mismatches that occur during replication. After mismatch binding, forms a ternary complex with the MutL alpha heterodimer, which is thought to be responsible for directing the downstream MMR events, including strand discrimination, excision, and resynthesis. ATP binding and hydrolysis play a pivotal role in mismatch repair functions.</text>
</comment>
<comment type="subcellular location">
    <subcellularLocation>
        <location evidence="1">Nucleus</location>
    </subcellularLocation>
</comment>
<keyword evidence="15" id="KW-1185">Reference proteome</keyword>